<name>A0A8R2JRD0_ACYPI</name>
<keyword evidence="1" id="KW-0880">Kelch repeat</keyword>
<sequence>MFTSSSKKNKDLVVIRQLESSALQLLIDFVYSGKISITEQNVQDLLAASNLLQLQEVKNACCDFLQAQICPTNVIGIIAIADLHDCTKLLTRSELYFKQHFSDVVEGEEFLSLSRGQIVKLIASDEITAPSEEKICESVIRWVKHDLDSRKKVLPQLMEHVRLPLTSKDYILKNVVNEPLLINCSECKDYVFEALQFHLLKLEELIDIPHNIRAKPIQPDGTHKVILVLGGRDINGEILDSTELYDPTINKWQPGPKMITPRYAGGLAVVNDNFVIYLGGKSTESTVESVNVLNLSLNHLIGDQHAKC</sequence>
<dbReference type="PROSITE" id="PS50097">
    <property type="entry name" value="BTB"/>
    <property type="match status" value="1"/>
</dbReference>
<dbReference type="FunFam" id="1.25.40.420:FF:000001">
    <property type="entry name" value="Kelch-like family member 12"/>
    <property type="match status" value="1"/>
</dbReference>
<reference evidence="6" key="1">
    <citation type="submission" date="2010-06" db="EMBL/GenBank/DDBJ databases">
        <authorList>
            <person name="Jiang H."/>
            <person name="Abraham K."/>
            <person name="Ali S."/>
            <person name="Alsbrooks S.L."/>
            <person name="Anim B.N."/>
            <person name="Anosike U.S."/>
            <person name="Attaway T."/>
            <person name="Bandaranaike D.P."/>
            <person name="Battles P.K."/>
            <person name="Bell S.N."/>
            <person name="Bell A.V."/>
            <person name="Beltran B."/>
            <person name="Bickham C."/>
            <person name="Bustamante Y."/>
            <person name="Caleb T."/>
            <person name="Canada A."/>
            <person name="Cardenas V."/>
            <person name="Carter K."/>
            <person name="Chacko J."/>
            <person name="Chandrabose M.N."/>
            <person name="Chavez D."/>
            <person name="Chavez A."/>
            <person name="Chen L."/>
            <person name="Chu H.-S."/>
            <person name="Claassen K.J."/>
            <person name="Cockrell R."/>
            <person name="Collins M."/>
            <person name="Cooper J.A."/>
            <person name="Cree A."/>
            <person name="Curry S.M."/>
            <person name="Da Y."/>
            <person name="Dao M.D."/>
            <person name="Das B."/>
            <person name="Davila M.-L."/>
            <person name="Davy-Carroll L."/>
            <person name="Denson S."/>
            <person name="Dinh H."/>
            <person name="Ebong V.E."/>
            <person name="Edwards J.R."/>
            <person name="Egan A."/>
            <person name="El-Daye J."/>
            <person name="Escobedo L."/>
            <person name="Fernandez S."/>
            <person name="Fernando P.R."/>
            <person name="Flagg N."/>
            <person name="Forbes L.D."/>
            <person name="Fowler R.G."/>
            <person name="Fu Q."/>
            <person name="Gabisi R.A."/>
            <person name="Ganer J."/>
            <person name="Garbino Pronczuk A."/>
            <person name="Garcia R.M."/>
            <person name="Garner T."/>
            <person name="Garrett T.E."/>
            <person name="Gonzalez D.A."/>
            <person name="Hamid H."/>
            <person name="Hawkins E.S."/>
            <person name="Hirani K."/>
            <person name="Hogues M.E."/>
            <person name="Hollins B."/>
            <person name="Hsiao C.-H."/>
            <person name="Jabil R."/>
            <person name="James M.L."/>
            <person name="Jhangiani S.N."/>
            <person name="Johnson B."/>
            <person name="Johnson Q."/>
            <person name="Joshi V."/>
            <person name="Kalu J.B."/>
            <person name="Kam C."/>
            <person name="Kashfia A."/>
            <person name="Keebler J."/>
            <person name="Kisamo H."/>
            <person name="Kovar C.L."/>
            <person name="Lago L.A."/>
            <person name="Lai C.-Y."/>
            <person name="Laidlaw J."/>
            <person name="Lara F."/>
            <person name="Le T.-K."/>
            <person name="Lee S.L."/>
            <person name="Legall F.H."/>
            <person name="Lemon S.J."/>
            <person name="Lewis L.R."/>
            <person name="Li B."/>
            <person name="Liu Y."/>
            <person name="Liu Y.-S."/>
            <person name="Lopez J."/>
            <person name="Lozado R.J."/>
            <person name="Lu J."/>
            <person name="Madu R.C."/>
            <person name="Maheshwari M."/>
            <person name="Maheshwari R."/>
            <person name="Malloy K."/>
            <person name="Martinez E."/>
            <person name="Mathew T."/>
            <person name="Mercado I.C."/>
            <person name="Mercado C."/>
            <person name="Meyer B."/>
            <person name="Montgomery K."/>
            <person name="Morgan M.B."/>
            <person name="Munidasa M."/>
            <person name="Nazareth L.V."/>
            <person name="Nelson J."/>
            <person name="Ng B.M."/>
            <person name="Nguyen N.B."/>
            <person name="Nguyen P.Q."/>
            <person name="Nguyen T."/>
            <person name="Obregon M."/>
            <person name="Okwuonu G.O."/>
            <person name="Onwere C.G."/>
            <person name="Orozco G."/>
            <person name="Parra A."/>
            <person name="Patel S."/>
            <person name="Patil S."/>
            <person name="Perez A."/>
            <person name="Perez Y."/>
            <person name="Pham C."/>
            <person name="Primus E.L."/>
            <person name="Pu L.-L."/>
            <person name="Puazo M."/>
            <person name="Qin X."/>
            <person name="Quiroz J.B."/>
            <person name="Reese J."/>
            <person name="Richards S."/>
            <person name="Rives C.M."/>
            <person name="Robberts R."/>
            <person name="Ruiz S.J."/>
            <person name="Ruiz M.J."/>
            <person name="Santibanez J."/>
            <person name="Schneider B.W."/>
            <person name="Sisson I."/>
            <person name="Smith M."/>
            <person name="Sodergren E."/>
            <person name="Song X.-Z."/>
            <person name="Song B.B."/>
            <person name="Summersgill H."/>
            <person name="Thelus R."/>
            <person name="Thornton R.D."/>
            <person name="Trejos Z.Y."/>
            <person name="Usmani K."/>
            <person name="Vattathil S."/>
            <person name="Villasana D."/>
            <person name="Walker D.L."/>
            <person name="Wang S."/>
            <person name="Wang K."/>
            <person name="White C.S."/>
            <person name="Williams A.C."/>
            <person name="Williamson J."/>
            <person name="Wilson K."/>
            <person name="Woghiren I.O."/>
            <person name="Woodworth J.R."/>
            <person name="Worley K.C."/>
            <person name="Wright R.A."/>
            <person name="Wu W."/>
            <person name="Young L."/>
            <person name="Zhang L."/>
            <person name="Zhang J."/>
            <person name="Zhu Y."/>
            <person name="Muzny D.M."/>
            <person name="Weinstock G."/>
            <person name="Gibbs R.A."/>
        </authorList>
    </citation>
    <scope>NUCLEOTIDE SEQUENCE [LARGE SCALE GENOMIC DNA]</scope>
    <source>
        <strain evidence="6">LSR1</strain>
    </source>
</reference>
<keyword evidence="6" id="KW-1185">Reference proteome</keyword>
<evidence type="ECO:0000259" key="4">
    <source>
        <dbReference type="PROSITE" id="PS50097"/>
    </source>
</evidence>
<dbReference type="InterPro" id="IPR006652">
    <property type="entry name" value="Kelch_1"/>
</dbReference>
<dbReference type="GO" id="GO:0003779">
    <property type="term" value="F:actin binding"/>
    <property type="evidence" value="ECO:0007669"/>
    <property type="project" value="UniProtKB-KW"/>
</dbReference>
<dbReference type="Gene3D" id="1.25.40.420">
    <property type="match status" value="1"/>
</dbReference>
<dbReference type="InterPro" id="IPR015915">
    <property type="entry name" value="Kelch-typ_b-propeller"/>
</dbReference>
<dbReference type="Gene3D" id="2.120.10.80">
    <property type="entry name" value="Kelch-type beta propeller"/>
    <property type="match status" value="1"/>
</dbReference>
<dbReference type="Pfam" id="PF07707">
    <property type="entry name" value="BACK"/>
    <property type="match status" value="1"/>
</dbReference>
<evidence type="ECO:0000256" key="1">
    <source>
        <dbReference type="ARBA" id="ARBA00022441"/>
    </source>
</evidence>
<accession>A0A8R2JRD0</accession>
<dbReference type="EnsemblMetazoa" id="XM_029489009.1">
    <property type="protein sequence ID" value="XP_029344869.1"/>
    <property type="gene ID" value="LOC103308984"/>
</dbReference>
<dbReference type="InterPro" id="IPR011333">
    <property type="entry name" value="SKP1/BTB/POZ_sf"/>
</dbReference>
<dbReference type="Gene3D" id="3.30.710.10">
    <property type="entry name" value="Potassium Channel Kv1.1, Chain A"/>
    <property type="match status" value="1"/>
</dbReference>
<dbReference type="AlphaFoldDB" id="A0A8R2JRD0"/>
<protein>
    <recommendedName>
        <fullName evidence="4">BTB domain-containing protein</fullName>
    </recommendedName>
</protein>
<dbReference type="RefSeq" id="XP_029344869.1">
    <property type="nucleotide sequence ID" value="XM_029489009.1"/>
</dbReference>
<keyword evidence="3" id="KW-0009">Actin-binding</keyword>
<dbReference type="SMART" id="SM00612">
    <property type="entry name" value="Kelch"/>
    <property type="match status" value="1"/>
</dbReference>
<dbReference type="KEGG" id="api:103308984"/>
<proteinExistence type="predicted"/>
<evidence type="ECO:0000313" key="5">
    <source>
        <dbReference type="EnsemblMetazoa" id="XP_029344869.1"/>
    </source>
</evidence>
<dbReference type="InterPro" id="IPR000210">
    <property type="entry name" value="BTB/POZ_dom"/>
</dbReference>
<dbReference type="PANTHER" id="PTHR24412:SF441">
    <property type="entry name" value="KELCH-LIKE PROTEIN 28"/>
    <property type="match status" value="1"/>
</dbReference>
<dbReference type="PANTHER" id="PTHR24412">
    <property type="entry name" value="KELCH PROTEIN"/>
    <property type="match status" value="1"/>
</dbReference>
<evidence type="ECO:0000256" key="3">
    <source>
        <dbReference type="ARBA" id="ARBA00023203"/>
    </source>
</evidence>
<dbReference type="OrthoDB" id="45365at2759"/>
<evidence type="ECO:0000256" key="2">
    <source>
        <dbReference type="ARBA" id="ARBA00022737"/>
    </source>
</evidence>
<evidence type="ECO:0000313" key="6">
    <source>
        <dbReference type="Proteomes" id="UP000007819"/>
    </source>
</evidence>
<reference evidence="5" key="2">
    <citation type="submission" date="2022-06" db="UniProtKB">
        <authorList>
            <consortium name="EnsemblMetazoa"/>
        </authorList>
    </citation>
    <scope>IDENTIFICATION</scope>
</reference>
<dbReference type="Pfam" id="PF01344">
    <property type="entry name" value="Kelch_1"/>
    <property type="match status" value="1"/>
</dbReference>
<feature type="domain" description="BTB" evidence="4">
    <location>
        <begin position="1"/>
        <end position="39"/>
    </location>
</feature>
<dbReference type="SUPFAM" id="SSF117281">
    <property type="entry name" value="Kelch motif"/>
    <property type="match status" value="1"/>
</dbReference>
<dbReference type="Pfam" id="PF00651">
    <property type="entry name" value="BTB"/>
    <property type="match status" value="1"/>
</dbReference>
<organism evidence="5 6">
    <name type="scientific">Acyrthosiphon pisum</name>
    <name type="common">Pea aphid</name>
    <dbReference type="NCBI Taxonomy" id="7029"/>
    <lineage>
        <taxon>Eukaryota</taxon>
        <taxon>Metazoa</taxon>
        <taxon>Ecdysozoa</taxon>
        <taxon>Arthropoda</taxon>
        <taxon>Hexapoda</taxon>
        <taxon>Insecta</taxon>
        <taxon>Pterygota</taxon>
        <taxon>Neoptera</taxon>
        <taxon>Paraneoptera</taxon>
        <taxon>Hemiptera</taxon>
        <taxon>Sternorrhyncha</taxon>
        <taxon>Aphidomorpha</taxon>
        <taxon>Aphidoidea</taxon>
        <taxon>Aphididae</taxon>
        <taxon>Macrosiphini</taxon>
        <taxon>Acyrthosiphon</taxon>
    </lineage>
</organism>
<dbReference type="Proteomes" id="UP000007819">
    <property type="component" value="Chromosome A2"/>
</dbReference>
<dbReference type="SUPFAM" id="SSF54695">
    <property type="entry name" value="POZ domain"/>
    <property type="match status" value="1"/>
</dbReference>
<dbReference type="GeneID" id="103308984"/>
<keyword evidence="2" id="KW-0677">Repeat</keyword>
<dbReference type="SMART" id="SM00875">
    <property type="entry name" value="BACK"/>
    <property type="match status" value="1"/>
</dbReference>
<dbReference type="InterPro" id="IPR011705">
    <property type="entry name" value="BACK"/>
</dbReference>